<organism evidence="3 4">
    <name type="scientific">Sphingomonas echinoides</name>
    <dbReference type="NCBI Taxonomy" id="59803"/>
    <lineage>
        <taxon>Bacteria</taxon>
        <taxon>Pseudomonadati</taxon>
        <taxon>Pseudomonadota</taxon>
        <taxon>Alphaproteobacteria</taxon>
        <taxon>Sphingomonadales</taxon>
        <taxon>Sphingomonadaceae</taxon>
        <taxon>Sphingomonas</taxon>
    </lineage>
</organism>
<gene>
    <name evidence="3" type="ORF">SIL82_11535</name>
</gene>
<evidence type="ECO:0000256" key="2">
    <source>
        <dbReference type="SAM" id="Phobius"/>
    </source>
</evidence>
<comment type="caution">
    <text evidence="3">The sequence shown here is derived from an EMBL/GenBank/DDBJ whole genome shotgun (WGS) entry which is preliminary data.</text>
</comment>
<dbReference type="RefSeq" id="WP_010402748.1">
    <property type="nucleotide sequence ID" value="NZ_JAWXXV010000001.1"/>
</dbReference>
<proteinExistence type="predicted"/>
<evidence type="ECO:0000256" key="1">
    <source>
        <dbReference type="SAM" id="MobiDB-lite"/>
    </source>
</evidence>
<feature type="transmembrane region" description="Helical" evidence="2">
    <location>
        <begin position="133"/>
        <end position="150"/>
    </location>
</feature>
<feature type="transmembrane region" description="Helical" evidence="2">
    <location>
        <begin position="12"/>
        <end position="33"/>
    </location>
</feature>
<keyword evidence="2" id="KW-1133">Transmembrane helix</keyword>
<keyword evidence="4" id="KW-1185">Reference proteome</keyword>
<feature type="compositionally biased region" description="Basic and acidic residues" evidence="1">
    <location>
        <begin position="61"/>
        <end position="87"/>
    </location>
</feature>
<protein>
    <recommendedName>
        <fullName evidence="5">PepSY domain-containing protein</fullName>
    </recommendedName>
</protein>
<dbReference type="Proteomes" id="UP001279660">
    <property type="component" value="Unassembled WGS sequence"/>
</dbReference>
<evidence type="ECO:0000313" key="3">
    <source>
        <dbReference type="EMBL" id="MDX5984895.1"/>
    </source>
</evidence>
<keyword evidence="2" id="KW-0472">Membrane</keyword>
<reference evidence="3 4" key="1">
    <citation type="submission" date="2023-11" db="EMBL/GenBank/DDBJ databases">
        <title>MicrobeMod: A computational toolkit for identifying prokaryotic methylation and restriction-modification with nanopore sequencing.</title>
        <authorList>
            <person name="Crits-Christoph A."/>
            <person name="Kang S.C."/>
            <person name="Lee H."/>
            <person name="Ostrov N."/>
        </authorList>
    </citation>
    <scope>NUCLEOTIDE SEQUENCE [LARGE SCALE GENOMIC DNA]</scope>
    <source>
        <strain evidence="3 4">ATCC 14820</strain>
    </source>
</reference>
<accession>A0ABU4PMK6</accession>
<evidence type="ECO:0008006" key="5">
    <source>
        <dbReference type="Google" id="ProtNLM"/>
    </source>
</evidence>
<feature type="region of interest" description="Disordered" evidence="1">
    <location>
        <begin position="61"/>
        <end position="96"/>
    </location>
</feature>
<feature type="transmembrane region" description="Helical" evidence="2">
    <location>
        <begin position="104"/>
        <end position="126"/>
    </location>
</feature>
<name>A0ABU4PMK6_9SPHN</name>
<dbReference type="EMBL" id="JAWXXV010000001">
    <property type="protein sequence ID" value="MDX5984895.1"/>
    <property type="molecule type" value="Genomic_DNA"/>
</dbReference>
<evidence type="ECO:0000313" key="4">
    <source>
        <dbReference type="Proteomes" id="UP001279660"/>
    </source>
</evidence>
<keyword evidence="2" id="KW-0812">Transmembrane</keyword>
<sequence>MRPNTLRLLRRYHHYLGLFFAPMILLFAISGALQTFRLQEAKGYGGTPPNWIVWLASVHKDQGPPRERKVEKPKPAGDAAEAQKPRAEASAGSAKRPSPLPLKIFVVLLSIALSLSTITGIVIALASRAMRRISIILLALGTVVPIVLLWI</sequence>